<evidence type="ECO:0000313" key="5">
    <source>
        <dbReference type="EMBL" id="MFC4562331.1"/>
    </source>
</evidence>
<dbReference type="Pfam" id="PF25547">
    <property type="entry name" value="WXG100_2"/>
    <property type="match status" value="1"/>
</dbReference>
<feature type="region of interest" description="Disordered" evidence="1">
    <location>
        <begin position="5705"/>
        <end position="5734"/>
    </location>
</feature>
<feature type="compositionally biased region" description="Basic and acidic residues" evidence="1">
    <location>
        <begin position="860"/>
        <end position="869"/>
    </location>
</feature>
<feature type="compositionally biased region" description="Basic and acidic residues" evidence="1">
    <location>
        <begin position="5705"/>
        <end position="5720"/>
    </location>
</feature>
<feature type="compositionally biased region" description="Low complexity" evidence="1">
    <location>
        <begin position="5524"/>
        <end position="5539"/>
    </location>
</feature>
<keyword evidence="6" id="KW-1185">Reference proteome</keyword>
<feature type="compositionally biased region" description="Low complexity" evidence="1">
    <location>
        <begin position="2233"/>
        <end position="2242"/>
    </location>
</feature>
<feature type="compositionally biased region" description="Basic and acidic residues" evidence="1">
    <location>
        <begin position="6129"/>
        <end position="6143"/>
    </location>
</feature>
<feature type="region of interest" description="Disordered" evidence="1">
    <location>
        <begin position="551"/>
        <end position="1021"/>
    </location>
</feature>
<evidence type="ECO:0000259" key="3">
    <source>
        <dbReference type="Pfam" id="PF03496"/>
    </source>
</evidence>
<evidence type="ECO:0000256" key="1">
    <source>
        <dbReference type="SAM" id="MobiDB-lite"/>
    </source>
</evidence>
<feature type="compositionally biased region" description="Low complexity" evidence="1">
    <location>
        <begin position="4654"/>
        <end position="4672"/>
    </location>
</feature>
<feature type="region of interest" description="Disordered" evidence="1">
    <location>
        <begin position="1652"/>
        <end position="1672"/>
    </location>
</feature>
<dbReference type="SUPFAM" id="SSF56399">
    <property type="entry name" value="ADP-ribosylation"/>
    <property type="match status" value="1"/>
</dbReference>
<feature type="compositionally biased region" description="Gly residues" evidence="1">
    <location>
        <begin position="577"/>
        <end position="598"/>
    </location>
</feature>
<feature type="compositionally biased region" description="Acidic residues" evidence="1">
    <location>
        <begin position="6147"/>
        <end position="6161"/>
    </location>
</feature>
<dbReference type="Gene3D" id="3.90.176.10">
    <property type="entry name" value="Toxin ADP-ribosyltransferase, Chain A, domain 1"/>
    <property type="match status" value="1"/>
</dbReference>
<feature type="region of interest" description="Disordered" evidence="1">
    <location>
        <begin position="4366"/>
        <end position="4406"/>
    </location>
</feature>
<feature type="compositionally biased region" description="Basic and acidic residues" evidence="1">
    <location>
        <begin position="2070"/>
        <end position="2093"/>
    </location>
</feature>
<feature type="region of interest" description="Disordered" evidence="1">
    <location>
        <begin position="5181"/>
        <end position="5267"/>
    </location>
</feature>
<feature type="region of interest" description="Disordered" evidence="1">
    <location>
        <begin position="4935"/>
        <end position="4972"/>
    </location>
</feature>
<keyword evidence="2" id="KW-0812">Transmembrane</keyword>
<feature type="compositionally biased region" description="Basic and acidic residues" evidence="1">
    <location>
        <begin position="5181"/>
        <end position="5195"/>
    </location>
</feature>
<evidence type="ECO:0000313" key="6">
    <source>
        <dbReference type="Proteomes" id="UP001595923"/>
    </source>
</evidence>
<evidence type="ECO:0000259" key="4">
    <source>
        <dbReference type="Pfam" id="PF25547"/>
    </source>
</evidence>
<feature type="region of interest" description="Disordered" evidence="1">
    <location>
        <begin position="246"/>
        <end position="354"/>
    </location>
</feature>
<feature type="compositionally biased region" description="Basic and acidic residues" evidence="1">
    <location>
        <begin position="4603"/>
        <end position="4619"/>
    </location>
</feature>
<feature type="transmembrane region" description="Helical" evidence="2">
    <location>
        <begin position="156"/>
        <end position="178"/>
    </location>
</feature>
<feature type="compositionally biased region" description="Low complexity" evidence="1">
    <location>
        <begin position="2266"/>
        <end position="2297"/>
    </location>
</feature>
<feature type="region of interest" description="Disordered" evidence="1">
    <location>
        <begin position="2915"/>
        <end position="2937"/>
    </location>
</feature>
<feature type="region of interest" description="Disordered" evidence="1">
    <location>
        <begin position="6626"/>
        <end position="6731"/>
    </location>
</feature>
<feature type="region of interest" description="Disordered" evidence="1">
    <location>
        <begin position="2197"/>
        <end position="2302"/>
    </location>
</feature>
<evidence type="ECO:0000256" key="2">
    <source>
        <dbReference type="SAM" id="Phobius"/>
    </source>
</evidence>
<feature type="compositionally biased region" description="Low complexity" evidence="1">
    <location>
        <begin position="5794"/>
        <end position="5804"/>
    </location>
</feature>
<accession>A0ABV9DUB3</accession>
<feature type="region of interest" description="Disordered" evidence="1">
    <location>
        <begin position="1103"/>
        <end position="1179"/>
    </location>
</feature>
<feature type="compositionally biased region" description="Low complexity" evidence="1">
    <location>
        <begin position="740"/>
        <end position="762"/>
    </location>
</feature>
<feature type="compositionally biased region" description="Gly residues" evidence="1">
    <location>
        <begin position="1465"/>
        <end position="1478"/>
    </location>
</feature>
<dbReference type="RefSeq" id="WP_378573464.1">
    <property type="nucleotide sequence ID" value="NZ_JBHSFQ010000008.1"/>
</dbReference>
<feature type="region of interest" description="Disordered" evidence="1">
    <location>
        <begin position="2017"/>
        <end position="2049"/>
    </location>
</feature>
<feature type="compositionally biased region" description="Low complexity" evidence="1">
    <location>
        <begin position="4718"/>
        <end position="4733"/>
    </location>
</feature>
<feature type="compositionally biased region" description="Basic and acidic residues" evidence="1">
    <location>
        <begin position="2137"/>
        <end position="2153"/>
    </location>
</feature>
<feature type="compositionally biased region" description="Low complexity" evidence="1">
    <location>
        <begin position="4763"/>
        <end position="4777"/>
    </location>
</feature>
<feature type="compositionally biased region" description="Basic and acidic residues" evidence="1">
    <location>
        <begin position="1553"/>
        <end position="1566"/>
    </location>
</feature>
<feature type="compositionally biased region" description="Pro residues" evidence="1">
    <location>
        <begin position="313"/>
        <end position="334"/>
    </location>
</feature>
<feature type="region of interest" description="Disordered" evidence="1">
    <location>
        <begin position="2070"/>
        <end position="2153"/>
    </location>
</feature>
<protein>
    <submittedName>
        <fullName evidence="5">ADP-ribosyltransferase</fullName>
    </submittedName>
</protein>
<feature type="compositionally biased region" description="Pro residues" evidence="1">
    <location>
        <begin position="5773"/>
        <end position="5786"/>
    </location>
</feature>
<feature type="domain" description="ADP ribosyltransferase" evidence="3">
    <location>
        <begin position="1244"/>
        <end position="1394"/>
    </location>
</feature>
<feature type="compositionally biased region" description="Low complexity" evidence="1">
    <location>
        <begin position="774"/>
        <end position="788"/>
    </location>
</feature>
<dbReference type="InterPro" id="IPR003540">
    <property type="entry name" value="ADP-ribosyltransferase"/>
</dbReference>
<feature type="region of interest" description="Disordered" evidence="1">
    <location>
        <begin position="6322"/>
        <end position="6349"/>
    </location>
</feature>
<feature type="region of interest" description="Disordered" evidence="1">
    <location>
        <begin position="3896"/>
        <end position="3968"/>
    </location>
</feature>
<reference evidence="6" key="1">
    <citation type="journal article" date="2019" name="Int. J. Syst. Evol. Microbiol.">
        <title>The Global Catalogue of Microorganisms (GCM) 10K type strain sequencing project: providing services to taxonomists for standard genome sequencing and annotation.</title>
        <authorList>
            <consortium name="The Broad Institute Genomics Platform"/>
            <consortium name="The Broad Institute Genome Sequencing Center for Infectious Disease"/>
            <person name="Wu L."/>
            <person name="Ma J."/>
        </authorList>
    </citation>
    <scope>NUCLEOTIDE SEQUENCE [LARGE SCALE GENOMIC DNA]</scope>
    <source>
        <strain evidence="6">XZYJ18</strain>
    </source>
</reference>
<feature type="compositionally biased region" description="Low complexity" evidence="1">
    <location>
        <begin position="269"/>
        <end position="285"/>
    </location>
</feature>
<feature type="compositionally biased region" description="Basic and acidic residues" evidence="1">
    <location>
        <begin position="1008"/>
        <end position="1021"/>
    </location>
</feature>
<feature type="non-terminal residue" evidence="5">
    <location>
        <position position="6827"/>
    </location>
</feature>
<feature type="compositionally biased region" description="Pro residues" evidence="1">
    <location>
        <begin position="2222"/>
        <end position="2232"/>
    </location>
</feature>
<feature type="compositionally biased region" description="Low complexity" evidence="1">
    <location>
        <begin position="1523"/>
        <end position="1535"/>
    </location>
</feature>
<dbReference type="Pfam" id="PF03496">
    <property type="entry name" value="ADPrib_exo_Tox"/>
    <property type="match status" value="1"/>
</dbReference>
<feature type="transmembrane region" description="Helical" evidence="2">
    <location>
        <begin position="113"/>
        <end position="135"/>
    </location>
</feature>
<feature type="compositionally biased region" description="Low complexity" evidence="1">
    <location>
        <begin position="2107"/>
        <end position="2119"/>
    </location>
</feature>
<dbReference type="Proteomes" id="UP001595923">
    <property type="component" value="Unassembled WGS sequence"/>
</dbReference>
<feature type="compositionally biased region" description="Basic and acidic residues" evidence="1">
    <location>
        <begin position="1433"/>
        <end position="1459"/>
    </location>
</feature>
<dbReference type="EMBL" id="JBHSFQ010000008">
    <property type="protein sequence ID" value="MFC4562331.1"/>
    <property type="molecule type" value="Genomic_DNA"/>
</dbReference>
<dbReference type="PROSITE" id="PS51996">
    <property type="entry name" value="TR_MART"/>
    <property type="match status" value="1"/>
</dbReference>
<feature type="compositionally biased region" description="Basic and acidic residues" evidence="1">
    <location>
        <begin position="3659"/>
        <end position="3669"/>
    </location>
</feature>
<comment type="caution">
    <text evidence="5">The sequence shown here is derived from an EMBL/GenBank/DDBJ whole genome shotgun (WGS) entry which is preliminary data.</text>
</comment>
<feature type="compositionally biased region" description="Low complexity" evidence="1">
    <location>
        <begin position="6096"/>
        <end position="6110"/>
    </location>
</feature>
<feature type="region of interest" description="Disordered" evidence="1">
    <location>
        <begin position="1418"/>
        <end position="1566"/>
    </location>
</feature>
<feature type="compositionally biased region" description="Polar residues" evidence="1">
    <location>
        <begin position="4738"/>
        <end position="4747"/>
    </location>
</feature>
<feature type="region of interest" description="Disordered" evidence="1">
    <location>
        <begin position="4696"/>
        <end position="4780"/>
    </location>
</feature>
<feature type="region of interest" description="Disordered" evidence="1">
    <location>
        <begin position="4597"/>
        <end position="4619"/>
    </location>
</feature>
<feature type="compositionally biased region" description="Basic and acidic residues" evidence="1">
    <location>
        <begin position="896"/>
        <end position="905"/>
    </location>
</feature>
<feature type="compositionally biased region" description="Basic and acidic residues" evidence="1">
    <location>
        <begin position="4696"/>
        <end position="4717"/>
    </location>
</feature>
<feature type="compositionally biased region" description="Polar residues" evidence="1">
    <location>
        <begin position="3805"/>
        <end position="3827"/>
    </location>
</feature>
<feature type="compositionally biased region" description="Basic and acidic residues" evidence="1">
    <location>
        <begin position="5480"/>
        <end position="5491"/>
    </location>
</feature>
<feature type="region of interest" description="Disordered" evidence="1">
    <location>
        <begin position="5746"/>
        <end position="6280"/>
    </location>
</feature>
<feature type="region of interest" description="Disordered" evidence="1">
    <location>
        <begin position="5313"/>
        <end position="5358"/>
    </location>
</feature>
<feature type="compositionally biased region" description="Polar residues" evidence="1">
    <location>
        <begin position="1128"/>
        <end position="1147"/>
    </location>
</feature>
<feature type="compositionally biased region" description="Gly residues" evidence="1">
    <location>
        <begin position="6331"/>
        <end position="6349"/>
    </location>
</feature>
<feature type="compositionally biased region" description="Gly residues" evidence="1">
    <location>
        <begin position="6715"/>
        <end position="6729"/>
    </location>
</feature>
<feature type="compositionally biased region" description="Low complexity" evidence="1">
    <location>
        <begin position="5245"/>
        <end position="5267"/>
    </location>
</feature>
<feature type="compositionally biased region" description="Low complexity" evidence="1">
    <location>
        <begin position="5317"/>
        <end position="5327"/>
    </location>
</feature>
<feature type="compositionally biased region" description="Low complexity" evidence="1">
    <location>
        <begin position="4390"/>
        <end position="4403"/>
    </location>
</feature>
<feature type="region of interest" description="Disordered" evidence="1">
    <location>
        <begin position="1914"/>
        <end position="1997"/>
    </location>
</feature>
<feature type="compositionally biased region" description="Basic and acidic residues" evidence="1">
    <location>
        <begin position="3729"/>
        <end position="3739"/>
    </location>
</feature>
<feature type="region of interest" description="Disordered" evidence="1">
    <location>
        <begin position="4122"/>
        <end position="4150"/>
    </location>
</feature>
<feature type="compositionally biased region" description="Basic and acidic residues" evidence="1">
    <location>
        <begin position="950"/>
        <end position="965"/>
    </location>
</feature>
<feature type="compositionally biased region" description="Gly residues" evidence="1">
    <location>
        <begin position="6694"/>
        <end position="6704"/>
    </location>
</feature>
<feature type="compositionally biased region" description="Basic and acidic residues" evidence="1">
    <location>
        <begin position="669"/>
        <end position="683"/>
    </location>
</feature>
<keyword evidence="2" id="KW-1133">Transmembrane helix</keyword>
<feature type="compositionally biased region" description="Acidic residues" evidence="1">
    <location>
        <begin position="2096"/>
        <end position="2105"/>
    </location>
</feature>
<feature type="compositionally biased region" description="Acidic residues" evidence="1">
    <location>
        <begin position="967"/>
        <end position="976"/>
    </location>
</feature>
<organism evidence="5 6">
    <name type="scientific">Nocardiopsis mangrovi</name>
    <dbReference type="NCBI Taxonomy" id="1179818"/>
    <lineage>
        <taxon>Bacteria</taxon>
        <taxon>Bacillati</taxon>
        <taxon>Actinomycetota</taxon>
        <taxon>Actinomycetes</taxon>
        <taxon>Streptosporangiales</taxon>
        <taxon>Nocardiopsidaceae</taxon>
        <taxon>Nocardiopsis</taxon>
    </lineage>
</organism>
<gene>
    <name evidence="5" type="ORF">ACFO4E_10735</name>
</gene>
<feature type="compositionally biased region" description="Basic and acidic residues" evidence="1">
    <location>
        <begin position="3949"/>
        <end position="3961"/>
    </location>
</feature>
<feature type="region of interest" description="Disordered" evidence="1">
    <location>
        <begin position="4048"/>
        <end position="4071"/>
    </location>
</feature>
<dbReference type="InterPro" id="IPR057746">
    <property type="entry name" value="CpnT-like_N"/>
</dbReference>
<feature type="compositionally biased region" description="Basic and acidic residues" evidence="1">
    <location>
        <begin position="5850"/>
        <end position="5882"/>
    </location>
</feature>
<keyword evidence="2" id="KW-0472">Membrane</keyword>
<name>A0ABV9DUB3_9ACTN</name>
<feature type="region of interest" description="Disordered" evidence="1">
    <location>
        <begin position="4653"/>
        <end position="4680"/>
    </location>
</feature>
<feature type="region of interest" description="Disordered" evidence="1">
    <location>
        <begin position="5476"/>
        <end position="5548"/>
    </location>
</feature>
<feature type="compositionally biased region" description="Low complexity" evidence="1">
    <location>
        <begin position="978"/>
        <end position="990"/>
    </location>
</feature>
<feature type="domain" description="Outer membrane channel protein CpnT-like N-terminal" evidence="4">
    <location>
        <begin position="8"/>
        <end position="137"/>
    </location>
</feature>
<feature type="region of interest" description="Disordered" evidence="1">
    <location>
        <begin position="3468"/>
        <end position="3832"/>
    </location>
</feature>
<feature type="compositionally biased region" description="Basic and acidic residues" evidence="1">
    <location>
        <begin position="6163"/>
        <end position="6174"/>
    </location>
</feature>
<sequence length="6827" mass="715666">MEGELPKPLADLFYGLTGSPWFTADEVLLGALADVLKRGATRIETEVPPLIDSVKRRVRSSFDSQAAEFYEESIDKFTTGETNYVKMTADALYELAEFVEEVRKQVAYTKRMIIGQLIQLLVEIAAAIFMAKFTFGASMSMIPLLKRITSLFIQRALNFLITQLLAHVIYNTSFALVLDQLIQRNLIALGIQNGNDGKFTLDAGVGGALDGLVGGFLNKLSDKVANIFGGDFGDLLKLNLNKGGPDSVPPPGLGRGLGEETPLPPPRNGGDVPDGSPSPVGGPSPTGDREVEAGPSGGQKDGPDGVPVGGPALLPPPVRDTPPLPTPDAPPPPGGREGVPETPPGVGGRSLPPSLVDDVSHVFGRNVHDLMLPYGSTPRPWDNVATVNRFRDDMGNVFANNFGDQVGRDVARDLGRDYADAFAANWGRHEIGDALARVLDNAPGGPAGRLSPEANAFLSRELPEGIGRSLSQFGEDWRRMAAQWVVNPVEGAVSNVLGEGFSNMILTPEHEFKVTGMTAVAGASTSLVAMGGTLGGIKGIDALQNLFASNGAGASPPPVTESDPSTADDGTSAGRVGDTGGTGGGGGSSSGGGPGHTGGPDSDDLTATAEPPVTGDLSGTGDTARPAPPPEVRPDTSARPEAPAPIRTSSDAPQPPSNAQPPSATGPGDRPESAPSRDGEHTPDTSAPPGPAGDPPRTGDDEVSPQVGDDAVDAPILDGMPGDGAAESAGGAQGDGTVGGNPAADAAPATDGPTGVPPVVAMTPPPAQGGDGAGAPRPGTAAPRGGADNSAPRGDGASATASGPVLGEDGAPTVAGDAVVTGVNGQQETSAPEAVAASALTPMAREFTDALTPRATESGDLPRSDEATPPREASAPAESHASGPGRAPESGPTDEADGRGARDPRDDTDEAGDATEVAPPDSRAGEHDPAATSISPVPAPAATRTGPGLDEARGADEVGEQRVADDGTADDGDSLYDEPTVSSPPVSESVDAGGPWQGNPPTTPDFGALRDPKGGKEDGPRTVEEILAGLGLVDHSHALEDVLSNFNGDYIVRPADRFRYTYADDDGYGDDGADSSNRYPSVRYSEYPSTVRYSRYPAADDGLFDFSPSTSPQDGGGRGGDPSRSASTYPTTSGYGSGYPSTRQASGSRAPVDGDWTTDDLYGQGIDDSPYYSDEDVPVYNPPVRRIPQPAHTSGIPTHNPFLSGAPGRGQPSIAGGLLELGLWGIGTARPLVRTFASDAEAIRFGRDHWDDYVRNLPQSVQDSVRAHSDPDSYRQMNTALRSGGRLDAVTRGYIENVDWALVGRPVPEDIMVTRGMGVNHLPVAPQHMVGRSIREMGYLSTSLGGPAPSFDNNQAIVYIRVPEGTPAIWMERLSTFGVVERELMIVHDLTLSFIDVVYHNGQWHMMAEIDPYSLPGAAHDGASSGRSGSGSGDRDRNRDGHRERRGDRHGSDRRDRGSGHGHGRSGGSRHGGDSGWGGHRRRPGDGVPVQESGAGDQRVPDLVSDQVTRGVPADDGDSLYDEPTVSSPPVSESVDAGGPWRGNPPTTPDFGALRDPKGGKGREDGPRTVEEILAGLGLVDHSHALEDVLANFDGDYIVRPADRFRYTYADDDYADTAHPQYPAGTQFSPYPATVQYSQYPAATYDESAATHYQEPAASTGETAQARDEDADEPVQWHGTYTGIEDLVAATEYDVVDRRTFNADGNDGSTELMHFANGAQAVYKETEGTIRARDRADAEQLGSLVGRAIGANVPGVLRVGEFEMFMHFMSGESGTTHIENPRSPLLRTRDGHVLGLLDVLIANGDRNPGNWLDQGNGHVAGIDHGKAWFTYEYTPEDPTDLDGLAYTNGMRPFYDFDDNRWIRNPLTRDDIRWMRPRLARLYGEFERLGRTDWFDEMMARFDMLARNARGTSSLLARGSDLPGSRRDGDPPAPGGGQGGSSSSRSASGSGGGTGRRHHGSGHGSSRHDGRSGPSGHRRHDVSEAPLQDSTTADQQVPDLAAHDDAVDARREAAELRVAADAARTRAQEPASGAEGESVRQEAQAAAHAAEVAADDAEYFADLAEVAARTAERRADDLARDVLPEAEVGERDGIDGAADDDGDSLYDEPTVSSPPVSESVDAGGPWQGNPPTTPDFGALRDPKGGKGREDGPRTVEEILAGLGLVDHSHALEDVRPYSEGDADYIVELADRFSYSSADDVLNDATPTPIGSPHQQAATGSPVDPAPATAPPPAATGVPAPSTAGQGGPAGFMPAQGMVDGGDGRQDPAMAPAEPSVPAEAAAEPAGAGASGSGSSAAQGAGGGAGRLRLFLRDPAPVRDDLPDLAPDNGTVRSERMLSIPFVDGPDSGSSRVSVEFATPGGRMRADVEVQRPFLEFSAVEFPGGDGAASRYLHEVVVRLRVLAMDDNAAADAAYIEAVEAATTALKRRIEEWFNNKYVLPRSGAQLRVSVGDGRPGLLYHATVTWYPVPPAADGSPTPEPGPDAQAWGVGEILRRLRLLDVNPAQGADRPYVARQTLELIENAAPISHGLSALATTGGENRPKPVVRQFSSDFVTSPPASPDAPPLIVGIETAYGHVRAEVKILNRFFESSTVEIGGDDRGGPTAARDITLRVAGYSPPGMDRAARQEAFLAVKTYIERVFNGMYVLPRSGHQLNVHLEWATLDTRPEHTHFFLVLAPVPTAAGGSPVHSGAPVVRGLGEVLRRLGMLDGDPARGVAEPYVRRLTLARFEAMVEPRLERRWGEDVRASDVAHEGVVPSPSRWRGEGKAEWAAARAAAQVHQVGLHVDAGWPEMMVDARPARRLGPDDHPEEPHLLRYEGTRRFEWKRVEIPARYRKPGGPTHIVEMTYRPRVLRAKGMTKAQYNAYLTAVRKETEAMWNGQFRLRGDGTVVNDQGAAVHRLDPRLFATLFGEGSHRDADDLNGNEARLSGPGPQPGTGDQLHINLELADDTTPRDQVHHIITLHHGDDVPTFRDLPPMNTSTWFDSFPAKAAVHEIAHLLGLPDQYPDSKSVFRSDPRGNSVRPGPRLMNSWEWSKFSEGRYRETRSPVVWIDDLDRFGSVMEHGTGDYATPLRVADLTDPSKTRLARTLEPGMDAADPRRLKVVHRFALAVELYTRNWDGARIAAQLVSATDAAALVAVREPVTVAADARAAARREEASAARARAAGDDAAARTAVARAADFEKAARAADARAAHAREHAADTGAVARATQALQAFYADVNRWRDSGRLARAMDYVSRAGAGVTAAAYVTRTLPQSVMFRLAHTLTGSNDPADGAPALTIFSAGRDHAAGRGPLADIPAGQGRPAITADEIKARLEQWRSRNLLVEGLRVYHDTGLRVEGSEWIGALPDVGRAALIGSLLPPPGPRPDPVPPVGPQPDPVPGRLGLLPRPVAEQAALDILGARYDQVARKKKLSGLIVAVPGYPEVRLTADQVRDQLVEWQGRDVLSDAPGRLRQLGVPVTDEQIAALASAPDGRGTSSEQRTGPRGVKRPGSSQIGPEHRPAQAGFGPPEDAEAGGHAEEDPGWWPADSTDSAGPAGAESPRFGPAQADDVHADAAISERPVPPPESPAVGPAISGIQGDASGGHANERASGEPTGPAAPSELPTPQSETDGGGGNTESGSVVGERDRVRNPLNSRGSGTTPPPVSEANAGPGPADAAELRPASRDDVTGAGDSPRPTAAGDADTGVRAAGTETAAGVDPVARAAEAGTRPNAPAKDSSEKNPPVDVAPRKGSAERSDPPPPDRTGEDRADDAVESPLFTGDGDATLGGERPAPPAEPGRTAPESSGRSGLRRALAGERGADPASTTAPPSGTRTSRAPVATSETPPATGRRLNYLFRSGQIEAPLIGPAANKLIARMRAELSGRGGMRSDLDGRLSLGEINAIERQVRADFERDSRPYFAPGGHSFTIQGRGGPRKVALKLSPEGDSWQPVPRSGPEPAQTGPGSRPDVKAKSTAEHKAKSSRKGAATSAAALGGSFSITAFGLAPADAPVAGPVFTFSFSGTRNQRSTSYSVGEGISGKSEVSLKGTPEEFVNALRAELTVDPPASASRRVSRSGLPGSPHRWRGDNRGADVELTERPVASRVVVPEGLSMSIPGGLEDRGAAADPATAAPARIVLPDPFGTGPRPAGTQSGQGTRVGSGHPLTVDPIDGLTRQIRQGLGIGTDHPTSADLDRATTPDALQEILPSLDRGPVPVAVVVDGNGAVRVVTMWSVPRVLTRIDDVPAKASFSRSHKSDKEAGLTAKRTTNLKLGVGLGAVVSLVNGILRFNMPHFESSFKAEASSSRAISTGGGRAVKAHSDKVETYEVQRAFYATVSGDRTQMRTEGRSVEEIAVADARRMAGLDAPTPEAAARRVPRFDHLTVDRPAHWGGTTPREVVHQDGSRYRSAPQTGTPAPGATVPAPRPSTFYEDYARSVLIGIADAHPGLVVPELATMSKDTFARRPSAGPDDPRTAREFRGLRRDYEQAVANTLMVLDAITPDNLEGRLGEWTGPGIDVHLVETTSIDPRLAKRGGFFRPPFVSVRLHAEATGRAFGGTSTIGTEFAVSGSAGQTDGRDRNKTWSEQFSIGVQGRDPAADATGLRKNIGMFNAVAEASQPRGRAQEHGAKGSTESKAKTTGDTDVWWWDLNAGATIAKFRKADDLGVIDEGATARDQGGRDAAAADGDTPAAHGQGAAVYDGHAVTIQGPRGRLEVESAAGRDADPAGPRDTRDTATDRPTTTSVSTARRASVPQPPTTENTSTPVTQERRASAPAVSTPDMTGRAPGTTTAPAGPRRLSDADARALVLGTARRPVPHPLDGVPTAPDTVTAPDLYRLGNRLLTDTTPGFQDFLSRSRGAHDYVRQLLLSATLTGNMPQLLARFGLRSGRLQVDTSWLWRGLPTLVTRAVRGDFRLHDPMPTTTVEISTSGEVGIGATRVHGGHTRSLALSARFRHNPNDEVPPGTDPAPGLDTARLPNPMPGGSWTPYSRSTTMSTAESVTVSRTTTVGPQGGSFPYTADLSFDQAAEAKKDWKFAVTVPRRSSTATHHGVHTEVPGAEFGYIAEAEVYAAGLVDDAVGTDTDGSPVATTLLGHDAPQPDWAPRPGFTGLGHRREGPDPGPVVDALVQRLADAGLELTGTSREELFQRVGAHITRGLDDATGRAVPIDVKVRSTHLVHASSPGRITVDVIRQGGEVDRVGAKADFTDSRSRTTDTTRSAGTKKDSTVGGEFAGVSALPHNGDERPVTEAPTSRPVSLPIVGDASRQSGVSTTQSTGDSTTETADTTITGPYGVLGADASLRLYLEIDGRDPIVAEAPAGRMSELYPAPYLTGTGGPAADAPRAGAPSLLPSPGQRLEPAAREWTADRRRRAGGRAPTPRLEALSVAGDGAAVTGAGYIAAARASGWQPQGASAPEMVRSARKYLEGAMGPRVENIPAALTGLTLTANFAPASGSGTGLPNLFRDKAIVFADLEWRLHAVPRAEGARLIDVSVDSAHGGSRQDAHKDETSVEHSTTTSGGVTGRAIGTVPDDNWPLGSANDGQSTAVSSAAGTSRTTATDHPGRPPVSSKRAYLVAVPTTWLVAAESPVAEVKHLGFTRNQVGMAEVEAEVVTWVDHEQARQLGLLDGVETNKDLWDALYTAQEKFGETEKTYFEARQKLPELVRSVEEAHRSGDTARLRDARTAYDTQREKTDGLHAEFRQGFEVWSAARDAARESLELPRLERAVQDTRAREGEDPKHGRNAQAALDAQRATVDRLRDRARTAYSDWDATRTKPVATQESAPPNARGSRPTAPPGLEPTSPPVPLEARTQVPGPADDAAPAPADDPDRYTMRGALPNASELGDDSGPAPGEAPAEPRPRSPEPPQMDVRGRMRAETTGAFRRDTDSGDEDFGVHQRHTESDPNDEMPSLPGPWTRDPWQTESRTGRYAFDSPPTSPRGGTPVDTSAVDPDSADDFVLPPAVGHRGGAHTVPEGRGAAPSIEAGDNGPPVPPTPQPSAVAEQRPAPVLGENGGTTEPERETELPEPQPSHPSAPAAERPGQGAPLPERQAAPLPDEPAQQPSPSVPLRTEPATGEIGDAGRSPLPQPESGLSYFELFSSVLTPKDATPRNRVAEPEAPAGASRPAAAPAEGDDRPVPPADQAVPPADGQREGPDPADDRRGAPDPGDTEDSADSDADSDGGGDVHDRFGRRGDDDDDAPAPGAGGQGPAAFGSAGVSRSGGEQADGNGSGRSSTGPAGTTRGPDAGNEREHTAPDDYADADDDLYASSPEPSPGPATPVDPGDPWGGNPPVRPDFSALLGPKSAKDAPLLSAADVIADLTNRWVIRAHAEQEAVRQVFMAGTDSGHLPDGSGGDSGGGAGSSAGDGGTGIPVTALEGLDRTIAALAGQGSSIRQIAHRIVKSSKKVADHLHAMYARVEGVGPARDERGRRRDLLAALGRLARDAGLEPDPAHLQGLMVSVSDLVGLDRTIAALAGQGLLTSVIAEQTGESMPTVDYRLAAMYARVEGVGPARDERGRRRDLLAELGRLARDAGLEPDPAHLQGVMVSVSDLVGLDRTIAALAGQGLTIPDIVESTRTREGTVKRQLRAMYIHVEGVGAARDERGRRRDLLAALGRLAREAGLEPDPALLRGAATGGRTGIAGVVPAPGSHEVANDPEWLPDADGGVSPGDPLTDFLVEAGALSPDARGTRGVAPRSPEAGPAHDPEDLPDADGVGGSATGGGLLPAPASSSVWGRGGAGGQEPGGGMGNTVRARVDDVAADEWARMGLPILETVEGAVAGVEGAHVLAITPDQAHSVWEYTRYARDMVDDGLAADGDVAPDDHDDFWWIVGDIDAVLERAMLPVAV</sequence>
<proteinExistence type="predicted"/>